<evidence type="ECO:0000259" key="1">
    <source>
        <dbReference type="PROSITE" id="PS51186"/>
    </source>
</evidence>
<dbReference type="PROSITE" id="PS51186">
    <property type="entry name" value="GNAT"/>
    <property type="match status" value="1"/>
</dbReference>
<dbReference type="InterPro" id="IPR052523">
    <property type="entry name" value="Trichothecene_AcTrans"/>
</dbReference>
<gene>
    <name evidence="2" type="ORF">RAG0_03934</name>
</gene>
<dbReference type="SUPFAM" id="SSF55729">
    <property type="entry name" value="Acyl-CoA N-acyltransferases (Nat)"/>
    <property type="match status" value="1"/>
</dbReference>
<organism evidence="2 3">
    <name type="scientific">Rhynchosporium agropyri</name>
    <dbReference type="NCBI Taxonomy" id="914238"/>
    <lineage>
        <taxon>Eukaryota</taxon>
        <taxon>Fungi</taxon>
        <taxon>Dikarya</taxon>
        <taxon>Ascomycota</taxon>
        <taxon>Pezizomycotina</taxon>
        <taxon>Leotiomycetes</taxon>
        <taxon>Helotiales</taxon>
        <taxon>Ploettnerulaceae</taxon>
        <taxon>Rhynchosporium</taxon>
    </lineage>
</organism>
<keyword evidence="3" id="KW-1185">Reference proteome</keyword>
<reference evidence="3" key="1">
    <citation type="submission" date="2016-03" db="EMBL/GenBank/DDBJ databases">
        <authorList>
            <person name="Guldener U."/>
        </authorList>
    </citation>
    <scope>NUCLEOTIDE SEQUENCE [LARGE SCALE GENOMIC DNA]</scope>
    <source>
        <strain evidence="3">04CH-RAC-A.6.1</strain>
    </source>
</reference>
<accession>A0A1E1K6W3</accession>
<dbReference type="Pfam" id="PF13673">
    <property type="entry name" value="Acetyltransf_10"/>
    <property type="match status" value="1"/>
</dbReference>
<dbReference type="Gene3D" id="3.40.630.30">
    <property type="match status" value="1"/>
</dbReference>
<sequence length="179" mass="19906">MPLTLRKATAADTAYDSIVEEIEDLNSHFICIYDSDSPDQTVVAYAKWVGPDGDGLFGDADLPEWPAGADSKIANHFFGSLVDRHAAIMKGKRHWYLEIICTRTEYQGKGAAGKLLRWGIEKSVADGTETYLEASPDGKPIYEHLGFQEVERLVVELEGKGEVVLGEKEFIEVFMIRPI</sequence>
<dbReference type="PANTHER" id="PTHR42791">
    <property type="entry name" value="GNAT FAMILY ACETYLTRANSFERASE"/>
    <property type="match status" value="1"/>
</dbReference>
<dbReference type="Proteomes" id="UP000178912">
    <property type="component" value="Unassembled WGS sequence"/>
</dbReference>
<dbReference type="AlphaFoldDB" id="A0A1E1K6W3"/>
<dbReference type="InterPro" id="IPR016181">
    <property type="entry name" value="Acyl_CoA_acyltransferase"/>
</dbReference>
<proteinExistence type="predicted"/>
<name>A0A1E1K6W3_9HELO</name>
<dbReference type="EMBL" id="FJUX01000016">
    <property type="protein sequence ID" value="CZS93827.1"/>
    <property type="molecule type" value="Genomic_DNA"/>
</dbReference>
<dbReference type="InterPro" id="IPR000182">
    <property type="entry name" value="GNAT_dom"/>
</dbReference>
<dbReference type="GO" id="GO:0016747">
    <property type="term" value="F:acyltransferase activity, transferring groups other than amino-acyl groups"/>
    <property type="evidence" value="ECO:0007669"/>
    <property type="project" value="InterPro"/>
</dbReference>
<evidence type="ECO:0000313" key="2">
    <source>
        <dbReference type="EMBL" id="CZS93827.1"/>
    </source>
</evidence>
<protein>
    <recommendedName>
        <fullName evidence="1">N-acetyltransferase domain-containing protein</fullName>
    </recommendedName>
</protein>
<feature type="domain" description="N-acetyltransferase" evidence="1">
    <location>
        <begin position="16"/>
        <end position="179"/>
    </location>
</feature>
<evidence type="ECO:0000313" key="3">
    <source>
        <dbReference type="Proteomes" id="UP000178912"/>
    </source>
</evidence>
<dbReference type="OrthoDB" id="196847at2759"/>
<dbReference type="PANTHER" id="PTHR42791:SF17">
    <property type="entry name" value="ACETYLTRANSFERASE, GNAT FAMILY FAMILY (AFU_ORTHOLOGUE AFUA_8G05690)"/>
    <property type="match status" value="1"/>
</dbReference>